<dbReference type="GO" id="GO:0008483">
    <property type="term" value="F:transaminase activity"/>
    <property type="evidence" value="ECO:0007669"/>
    <property type="project" value="UniProtKB-KW"/>
</dbReference>
<proteinExistence type="inferred from homology"/>
<keyword evidence="8" id="KW-1185">Reference proteome</keyword>
<dbReference type="RefSeq" id="XP_027612571.1">
    <property type="nucleotide sequence ID" value="XM_027756770.1"/>
</dbReference>
<gene>
    <name evidence="7" type="ORF">SCP_0400290</name>
</gene>
<evidence type="ECO:0000256" key="4">
    <source>
        <dbReference type="ARBA" id="ARBA00022679"/>
    </source>
</evidence>
<dbReference type="GO" id="GO:0030170">
    <property type="term" value="F:pyridoxal phosphate binding"/>
    <property type="evidence" value="ECO:0007669"/>
    <property type="project" value="InterPro"/>
</dbReference>
<dbReference type="PROSITE" id="PS00105">
    <property type="entry name" value="AA_TRANSFER_CLASS_1"/>
    <property type="match status" value="1"/>
</dbReference>
<dbReference type="PANTHER" id="PTHR46383">
    <property type="entry name" value="ASPARTATE AMINOTRANSFERASE"/>
    <property type="match status" value="1"/>
</dbReference>
<evidence type="ECO:0000256" key="1">
    <source>
        <dbReference type="ARBA" id="ARBA00001933"/>
    </source>
</evidence>
<dbReference type="InterPro" id="IPR015421">
    <property type="entry name" value="PyrdxlP-dep_Trfase_major"/>
</dbReference>
<dbReference type="PANTHER" id="PTHR46383:SF1">
    <property type="entry name" value="ASPARTATE AMINOTRANSFERASE"/>
    <property type="match status" value="1"/>
</dbReference>
<evidence type="ECO:0000313" key="7">
    <source>
        <dbReference type="EMBL" id="GBE81658.1"/>
    </source>
</evidence>
<organism evidence="7 8">
    <name type="scientific">Sparassis crispa</name>
    <dbReference type="NCBI Taxonomy" id="139825"/>
    <lineage>
        <taxon>Eukaryota</taxon>
        <taxon>Fungi</taxon>
        <taxon>Dikarya</taxon>
        <taxon>Basidiomycota</taxon>
        <taxon>Agaricomycotina</taxon>
        <taxon>Agaricomycetes</taxon>
        <taxon>Polyporales</taxon>
        <taxon>Sparassidaceae</taxon>
        <taxon>Sparassis</taxon>
    </lineage>
</organism>
<dbReference type="InterPro" id="IPR004838">
    <property type="entry name" value="NHTrfase_class1_PyrdxlP-BS"/>
</dbReference>
<evidence type="ECO:0000256" key="5">
    <source>
        <dbReference type="ARBA" id="ARBA00022898"/>
    </source>
</evidence>
<keyword evidence="3" id="KW-0032">Aminotransferase</keyword>
<dbReference type="STRING" id="139825.A0A401GHM9"/>
<dbReference type="Pfam" id="PF00155">
    <property type="entry name" value="Aminotran_1_2"/>
    <property type="match status" value="1"/>
</dbReference>
<sequence>MRSPKAEWASNTGVAFRLSHGIEITTRPPIPQAYEWAAAYVPTADRPLLDMSQGVPGVSPPKLLLDALGATSSSPMSCGYVGNVGELSLRLAVVEDIKQKYGADADVTPDDLAITAGCNLAFVSVAIALADAGDEMILPVPWYFNHEMSLTMLGIKPVSLETSPEDGFMPSPERCAALITPKTKAIVLVSPNNPTGAVYPPSLIRAFADVAAAHNVALIIDETYRDFILSGAPHDLFLPRPSRPSWRSTFIHLYSFSKAYAIPGHRLGMICAAPALITAVSIALDTIQICAPRPPQLALAPLLPTLRPFVQETARAVAHRHTLFKAALPQHWKIGSQGGYYAFVRHPFRGRRATEVCQRLAKERGVVCLPAGIFAPKIEDCSAGEDEERWIRFSVANVNDQKVKLVCERLEESEVMFGWELDT</sequence>
<comment type="similarity">
    <text evidence="2">Belongs to the class-I pyridoxal-phosphate-dependent aminotransferase family.</text>
</comment>
<dbReference type="Gene3D" id="3.40.640.10">
    <property type="entry name" value="Type I PLP-dependent aspartate aminotransferase-like (Major domain)"/>
    <property type="match status" value="1"/>
</dbReference>
<dbReference type="Proteomes" id="UP000287166">
    <property type="component" value="Unassembled WGS sequence"/>
</dbReference>
<evidence type="ECO:0000259" key="6">
    <source>
        <dbReference type="Pfam" id="PF00155"/>
    </source>
</evidence>
<protein>
    <recommendedName>
        <fullName evidence="6">Aminotransferase class I/classII large domain-containing protein</fullName>
    </recommendedName>
</protein>
<evidence type="ECO:0000256" key="3">
    <source>
        <dbReference type="ARBA" id="ARBA00022576"/>
    </source>
</evidence>
<comment type="caution">
    <text evidence="7">The sequence shown here is derived from an EMBL/GenBank/DDBJ whole genome shotgun (WGS) entry which is preliminary data.</text>
</comment>
<comment type="cofactor">
    <cofactor evidence="1">
        <name>pyridoxal 5'-phosphate</name>
        <dbReference type="ChEBI" id="CHEBI:597326"/>
    </cofactor>
</comment>
<reference evidence="7 8" key="1">
    <citation type="journal article" date="2018" name="Sci. Rep.">
        <title>Genome sequence of the cauliflower mushroom Sparassis crispa (Hanabiratake) and its association with beneficial usage.</title>
        <authorList>
            <person name="Kiyama R."/>
            <person name="Furutani Y."/>
            <person name="Kawaguchi K."/>
            <person name="Nakanishi T."/>
        </authorList>
    </citation>
    <scope>NUCLEOTIDE SEQUENCE [LARGE SCALE GENOMIC DNA]</scope>
</reference>
<evidence type="ECO:0000256" key="2">
    <source>
        <dbReference type="ARBA" id="ARBA00007441"/>
    </source>
</evidence>
<dbReference type="CDD" id="cd00609">
    <property type="entry name" value="AAT_like"/>
    <property type="match status" value="1"/>
</dbReference>
<keyword evidence="4" id="KW-0808">Transferase</keyword>
<feature type="domain" description="Aminotransferase class I/classII large" evidence="6">
    <location>
        <begin position="90"/>
        <end position="410"/>
    </location>
</feature>
<dbReference type="SUPFAM" id="SSF53383">
    <property type="entry name" value="PLP-dependent transferases"/>
    <property type="match status" value="1"/>
</dbReference>
<dbReference type="InterPro" id="IPR015424">
    <property type="entry name" value="PyrdxlP-dep_Trfase"/>
</dbReference>
<evidence type="ECO:0000313" key="8">
    <source>
        <dbReference type="Proteomes" id="UP000287166"/>
    </source>
</evidence>
<keyword evidence="5" id="KW-0663">Pyridoxal phosphate</keyword>
<dbReference type="NCBIfam" id="NF005732">
    <property type="entry name" value="PRK07550.1"/>
    <property type="match status" value="1"/>
</dbReference>
<dbReference type="InterPro" id="IPR050596">
    <property type="entry name" value="AspAT/PAT-like"/>
</dbReference>
<dbReference type="GO" id="GO:0006520">
    <property type="term" value="P:amino acid metabolic process"/>
    <property type="evidence" value="ECO:0007669"/>
    <property type="project" value="InterPro"/>
</dbReference>
<dbReference type="GeneID" id="38778575"/>
<dbReference type="InterPro" id="IPR004839">
    <property type="entry name" value="Aminotransferase_I/II_large"/>
</dbReference>
<dbReference type="AlphaFoldDB" id="A0A401GHM9"/>
<dbReference type="EMBL" id="BFAD01000004">
    <property type="protein sequence ID" value="GBE81658.1"/>
    <property type="molecule type" value="Genomic_DNA"/>
</dbReference>
<dbReference type="InParanoid" id="A0A401GHM9"/>
<accession>A0A401GHM9</accession>
<name>A0A401GHM9_9APHY</name>
<dbReference type="OrthoDB" id="7042322at2759"/>